<dbReference type="RefSeq" id="WP_125095238.1">
    <property type="nucleotide sequence ID" value="NZ_RRUE01000001.1"/>
</dbReference>
<dbReference type="Gene3D" id="2.40.128.110">
    <property type="entry name" value="Lipid/polyisoprenoid-binding, YceI-like"/>
    <property type="match status" value="1"/>
</dbReference>
<proteinExistence type="predicted"/>
<evidence type="ECO:0000259" key="2">
    <source>
        <dbReference type="SMART" id="SM00867"/>
    </source>
</evidence>
<accession>A0A3R8NU06</accession>
<evidence type="ECO:0000256" key="1">
    <source>
        <dbReference type="SAM" id="SignalP"/>
    </source>
</evidence>
<dbReference type="Proteomes" id="UP000270261">
    <property type="component" value="Unassembled WGS sequence"/>
</dbReference>
<keyword evidence="4" id="KW-1185">Reference proteome</keyword>
<feature type="chain" id="PRO_5018625040" evidence="1">
    <location>
        <begin position="26"/>
        <end position="191"/>
    </location>
</feature>
<evidence type="ECO:0000313" key="4">
    <source>
        <dbReference type="Proteomes" id="UP000270261"/>
    </source>
</evidence>
<feature type="signal peptide" evidence="1">
    <location>
        <begin position="1"/>
        <end position="25"/>
    </location>
</feature>
<keyword evidence="1" id="KW-0732">Signal</keyword>
<gene>
    <name evidence="3" type="ORF">EHV23_06655</name>
</gene>
<dbReference type="PANTHER" id="PTHR34406">
    <property type="entry name" value="PROTEIN YCEI"/>
    <property type="match status" value="1"/>
</dbReference>
<reference evidence="3 4" key="1">
    <citation type="submission" date="2018-11" db="EMBL/GenBank/DDBJ databases">
        <title>Genome sequencing of Lautropia sp. KCOM 2505 (= ChDC F240).</title>
        <authorList>
            <person name="Kook J.-K."/>
            <person name="Park S.-N."/>
            <person name="Lim Y.K."/>
        </authorList>
    </citation>
    <scope>NUCLEOTIDE SEQUENCE [LARGE SCALE GENOMIC DNA]</scope>
    <source>
        <strain evidence="3 4">KCOM 2505</strain>
    </source>
</reference>
<dbReference type="SMART" id="SM00867">
    <property type="entry name" value="YceI"/>
    <property type="match status" value="1"/>
</dbReference>
<evidence type="ECO:0000313" key="3">
    <source>
        <dbReference type="EMBL" id="RRN45811.1"/>
    </source>
</evidence>
<dbReference type="InterPro" id="IPR036761">
    <property type="entry name" value="TTHA0802/YceI-like_sf"/>
</dbReference>
<protein>
    <submittedName>
        <fullName evidence="3">YceI family protein</fullName>
    </submittedName>
</protein>
<feature type="domain" description="Lipid/polyisoprenoid-binding YceI-like" evidence="2">
    <location>
        <begin position="28"/>
        <end position="188"/>
    </location>
</feature>
<dbReference type="OrthoDB" id="1247465at2"/>
<dbReference type="AlphaFoldDB" id="A0A3R8NU06"/>
<dbReference type="PANTHER" id="PTHR34406:SF1">
    <property type="entry name" value="PROTEIN YCEI"/>
    <property type="match status" value="1"/>
</dbReference>
<organism evidence="3 4">
    <name type="scientific">Lautropia dentalis</name>
    <dbReference type="NCBI Taxonomy" id="2490857"/>
    <lineage>
        <taxon>Bacteria</taxon>
        <taxon>Pseudomonadati</taxon>
        <taxon>Pseudomonadota</taxon>
        <taxon>Betaproteobacteria</taxon>
        <taxon>Burkholderiales</taxon>
        <taxon>Burkholderiaceae</taxon>
        <taxon>Lautropia</taxon>
    </lineage>
</organism>
<dbReference type="EMBL" id="RRUE01000001">
    <property type="protein sequence ID" value="RRN45811.1"/>
    <property type="molecule type" value="Genomic_DNA"/>
</dbReference>
<dbReference type="Pfam" id="PF04264">
    <property type="entry name" value="YceI"/>
    <property type="match status" value="1"/>
</dbReference>
<sequence length="191" mass="20221">MKMHIPLAALVAAAALAVLPGQALAVQYTQLVPAKSKVGFQYEQMGVKVDGSFKTFTSEISFDPAEPAKGRATLEVDLASVNAGSPDADTEVVTKPWFNVEAFPKARFESTSITAKGSDAYDIAGKLTIKGKTKDVTFPATFKADGDSGTFTGTLTIQRGDYSIGEGDWASFDIVANDVKIDFDLNVTAAK</sequence>
<dbReference type="SUPFAM" id="SSF101874">
    <property type="entry name" value="YceI-like"/>
    <property type="match status" value="1"/>
</dbReference>
<comment type="caution">
    <text evidence="3">The sequence shown here is derived from an EMBL/GenBank/DDBJ whole genome shotgun (WGS) entry which is preliminary data.</text>
</comment>
<dbReference type="InterPro" id="IPR007372">
    <property type="entry name" value="Lipid/polyisoprenoid-bd_YceI"/>
</dbReference>
<name>A0A3R8NU06_9BURK</name>